<name>A0ABV7YUS7_9BACT</name>
<gene>
    <name evidence="2" type="ORF">ACFOOI_08350</name>
</gene>
<organism evidence="2 3">
    <name type="scientific">Lacihabitans lacunae</name>
    <dbReference type="NCBI Taxonomy" id="1028214"/>
    <lineage>
        <taxon>Bacteria</taxon>
        <taxon>Pseudomonadati</taxon>
        <taxon>Bacteroidota</taxon>
        <taxon>Cytophagia</taxon>
        <taxon>Cytophagales</taxon>
        <taxon>Leadbetterellaceae</taxon>
        <taxon>Lacihabitans</taxon>
    </lineage>
</organism>
<proteinExistence type="predicted"/>
<dbReference type="EMBL" id="JBHRYQ010000001">
    <property type="protein sequence ID" value="MFC3810661.1"/>
    <property type="molecule type" value="Genomic_DNA"/>
</dbReference>
<comment type="caution">
    <text evidence="2">The sequence shown here is derived from an EMBL/GenBank/DDBJ whole genome shotgun (WGS) entry which is preliminary data.</text>
</comment>
<protein>
    <recommendedName>
        <fullName evidence="4">Anti-sigma factor</fullName>
    </recommendedName>
</protein>
<keyword evidence="1" id="KW-1133">Transmembrane helix</keyword>
<reference evidence="3" key="1">
    <citation type="journal article" date="2019" name="Int. J. Syst. Evol. Microbiol.">
        <title>The Global Catalogue of Microorganisms (GCM) 10K type strain sequencing project: providing services to taxonomists for standard genome sequencing and annotation.</title>
        <authorList>
            <consortium name="The Broad Institute Genomics Platform"/>
            <consortium name="The Broad Institute Genome Sequencing Center for Infectious Disease"/>
            <person name="Wu L."/>
            <person name="Ma J."/>
        </authorList>
    </citation>
    <scope>NUCLEOTIDE SEQUENCE [LARGE SCALE GENOMIC DNA]</scope>
    <source>
        <strain evidence="3">CECT 7956</strain>
    </source>
</reference>
<keyword evidence="3" id="KW-1185">Reference proteome</keyword>
<accession>A0ABV7YUS7</accession>
<keyword evidence="1" id="KW-0812">Transmembrane</keyword>
<evidence type="ECO:0000313" key="2">
    <source>
        <dbReference type="EMBL" id="MFC3810661.1"/>
    </source>
</evidence>
<sequence length="98" mass="11075">MKEKCENHSNCMKLIQAVLDGSASNEEIEHFKTNIEQCIPCIEGYELEKTIKESLNTKVDKKCCPKSTLEAIKSKIGISMGVILVILIEVKLFHLFFS</sequence>
<evidence type="ECO:0000256" key="1">
    <source>
        <dbReference type="SAM" id="Phobius"/>
    </source>
</evidence>
<dbReference type="Proteomes" id="UP001595616">
    <property type="component" value="Unassembled WGS sequence"/>
</dbReference>
<evidence type="ECO:0008006" key="4">
    <source>
        <dbReference type="Google" id="ProtNLM"/>
    </source>
</evidence>
<evidence type="ECO:0000313" key="3">
    <source>
        <dbReference type="Proteomes" id="UP001595616"/>
    </source>
</evidence>
<keyword evidence="1" id="KW-0472">Membrane</keyword>
<feature type="transmembrane region" description="Helical" evidence="1">
    <location>
        <begin position="76"/>
        <end position="97"/>
    </location>
</feature>
<dbReference type="RefSeq" id="WP_379836965.1">
    <property type="nucleotide sequence ID" value="NZ_JBHRYQ010000001.1"/>
</dbReference>